<proteinExistence type="predicted"/>
<gene>
    <name evidence="1" type="ORF">HPB50_015642</name>
</gene>
<protein>
    <submittedName>
        <fullName evidence="1">Uncharacterized protein</fullName>
    </submittedName>
</protein>
<name>A0ACB7TIS0_HYAAI</name>
<keyword evidence="2" id="KW-1185">Reference proteome</keyword>
<sequence>MDVQPRDIKILETVDDIQERREQVLGRYSQFKSEARHKRDRLEESRRFQYFKRDADELESWIHEKLQAASDESYKDATNLQAKIQKHQAFEAEVAAHGNAIVVLDNTGMEMIGYGHFESEKIKQCLDELHRLWELLLRKLADKGQKLQQALVLVQFLRHCDEVMFWINDKETFVMADEFGQDLEHVEVLQRKFDEFQKSSVSRSMAASKSKKYLQVFLDSYTAEFPCFVTSRKGDKYGFCTTCACDVSVSHGGKADIKVHIASQKHQDYFRAADGQGNIGSFFQKSCEDSAIRAECLFTGFLVEHNLPLSVSDHAGLLFRKMFPKCEDTERYGCGRTKTTAIVGEMAAHTGNTMVEALKRRAFALAVDGSNDSGSQMYPIVATYVEESRNVESRLLCLQELHGEATGRKIGNLVLDALKSRGVPIENCIAFSPDNANVMIGKKNGVAAVLKEAQENLIVVGCPCHLINLAAGKGAACLPAKFDEVLVDIFFYLENENQAKRQGC</sequence>
<organism evidence="1 2">
    <name type="scientific">Hyalomma asiaticum</name>
    <name type="common">Tick</name>
    <dbReference type="NCBI Taxonomy" id="266040"/>
    <lineage>
        <taxon>Eukaryota</taxon>
        <taxon>Metazoa</taxon>
        <taxon>Ecdysozoa</taxon>
        <taxon>Arthropoda</taxon>
        <taxon>Chelicerata</taxon>
        <taxon>Arachnida</taxon>
        <taxon>Acari</taxon>
        <taxon>Parasitiformes</taxon>
        <taxon>Ixodida</taxon>
        <taxon>Ixodoidea</taxon>
        <taxon>Ixodidae</taxon>
        <taxon>Hyalomminae</taxon>
        <taxon>Hyalomma</taxon>
    </lineage>
</organism>
<accession>A0ACB7TIS0</accession>
<evidence type="ECO:0000313" key="1">
    <source>
        <dbReference type="EMBL" id="KAH6946853.1"/>
    </source>
</evidence>
<evidence type="ECO:0000313" key="2">
    <source>
        <dbReference type="Proteomes" id="UP000821845"/>
    </source>
</evidence>
<dbReference type="Proteomes" id="UP000821845">
    <property type="component" value="Chromosome 1"/>
</dbReference>
<dbReference type="EMBL" id="CM023481">
    <property type="protein sequence ID" value="KAH6946853.1"/>
    <property type="molecule type" value="Genomic_DNA"/>
</dbReference>
<comment type="caution">
    <text evidence="1">The sequence shown here is derived from an EMBL/GenBank/DDBJ whole genome shotgun (WGS) entry which is preliminary data.</text>
</comment>
<reference evidence="1" key="1">
    <citation type="submission" date="2020-05" db="EMBL/GenBank/DDBJ databases">
        <title>Large-scale comparative analyses of tick genomes elucidate their genetic diversity and vector capacities.</title>
        <authorList>
            <person name="Jia N."/>
            <person name="Wang J."/>
            <person name="Shi W."/>
            <person name="Du L."/>
            <person name="Sun Y."/>
            <person name="Zhan W."/>
            <person name="Jiang J."/>
            <person name="Wang Q."/>
            <person name="Zhang B."/>
            <person name="Ji P."/>
            <person name="Sakyi L.B."/>
            <person name="Cui X."/>
            <person name="Yuan T."/>
            <person name="Jiang B."/>
            <person name="Yang W."/>
            <person name="Lam T.T.-Y."/>
            <person name="Chang Q."/>
            <person name="Ding S."/>
            <person name="Wang X."/>
            <person name="Zhu J."/>
            <person name="Ruan X."/>
            <person name="Zhao L."/>
            <person name="Wei J."/>
            <person name="Que T."/>
            <person name="Du C."/>
            <person name="Cheng J."/>
            <person name="Dai P."/>
            <person name="Han X."/>
            <person name="Huang E."/>
            <person name="Gao Y."/>
            <person name="Liu J."/>
            <person name="Shao H."/>
            <person name="Ye R."/>
            <person name="Li L."/>
            <person name="Wei W."/>
            <person name="Wang X."/>
            <person name="Wang C."/>
            <person name="Yang T."/>
            <person name="Huo Q."/>
            <person name="Li W."/>
            <person name="Guo W."/>
            <person name="Chen H."/>
            <person name="Zhou L."/>
            <person name="Ni X."/>
            <person name="Tian J."/>
            <person name="Zhou Y."/>
            <person name="Sheng Y."/>
            <person name="Liu T."/>
            <person name="Pan Y."/>
            <person name="Xia L."/>
            <person name="Li J."/>
            <person name="Zhao F."/>
            <person name="Cao W."/>
        </authorList>
    </citation>
    <scope>NUCLEOTIDE SEQUENCE</scope>
    <source>
        <strain evidence="1">Hyas-2018</strain>
    </source>
</reference>